<accession>A0A7S3AZ44</accession>
<feature type="domain" description="WW" evidence="3">
    <location>
        <begin position="270"/>
        <end position="303"/>
    </location>
</feature>
<dbReference type="InterPro" id="IPR039726">
    <property type="entry name" value="Prp40-like"/>
</dbReference>
<evidence type="ECO:0000259" key="4">
    <source>
        <dbReference type="PROSITE" id="PS50103"/>
    </source>
</evidence>
<feature type="zinc finger region" description="C3H1-type" evidence="1">
    <location>
        <begin position="17"/>
        <end position="43"/>
    </location>
</feature>
<keyword evidence="1" id="KW-0862">Zinc</keyword>
<dbReference type="PANTHER" id="PTHR11864">
    <property type="entry name" value="PRE-MRNA-PROCESSING PROTEIN PRP40"/>
    <property type="match status" value="1"/>
</dbReference>
<dbReference type="InterPro" id="IPR036020">
    <property type="entry name" value="WW_dom_sf"/>
</dbReference>
<organism evidence="5">
    <name type="scientific">Haptolina ericina</name>
    <dbReference type="NCBI Taxonomy" id="156174"/>
    <lineage>
        <taxon>Eukaryota</taxon>
        <taxon>Haptista</taxon>
        <taxon>Haptophyta</taxon>
        <taxon>Prymnesiophyceae</taxon>
        <taxon>Prymnesiales</taxon>
        <taxon>Prymnesiaceae</taxon>
        <taxon>Haptolina</taxon>
    </lineage>
</organism>
<dbReference type="EMBL" id="HBHX01037029">
    <property type="protein sequence ID" value="CAE0119878.1"/>
    <property type="molecule type" value="Transcribed_RNA"/>
</dbReference>
<dbReference type="CDD" id="cd00201">
    <property type="entry name" value="WW"/>
    <property type="match status" value="2"/>
</dbReference>
<dbReference type="Gene3D" id="2.20.70.10">
    <property type="match status" value="2"/>
</dbReference>
<dbReference type="GO" id="GO:0008270">
    <property type="term" value="F:zinc ion binding"/>
    <property type="evidence" value="ECO:0007669"/>
    <property type="project" value="UniProtKB-KW"/>
</dbReference>
<dbReference type="PROSITE" id="PS01159">
    <property type="entry name" value="WW_DOMAIN_1"/>
    <property type="match status" value="1"/>
</dbReference>
<feature type="compositionally biased region" description="Pro residues" evidence="2">
    <location>
        <begin position="371"/>
        <end position="397"/>
    </location>
</feature>
<feature type="compositionally biased region" description="Pro residues" evidence="2">
    <location>
        <begin position="262"/>
        <end position="274"/>
    </location>
</feature>
<feature type="domain" description="C3H1-type" evidence="4">
    <location>
        <begin position="17"/>
        <end position="43"/>
    </location>
</feature>
<feature type="region of interest" description="Disordered" evidence="2">
    <location>
        <begin position="293"/>
        <end position="347"/>
    </location>
</feature>
<reference evidence="5" key="1">
    <citation type="submission" date="2021-01" db="EMBL/GenBank/DDBJ databases">
        <authorList>
            <person name="Corre E."/>
            <person name="Pelletier E."/>
            <person name="Niang G."/>
            <person name="Scheremetjew M."/>
            <person name="Finn R."/>
            <person name="Kale V."/>
            <person name="Holt S."/>
            <person name="Cochrane G."/>
            <person name="Meng A."/>
            <person name="Brown T."/>
            <person name="Cohen L."/>
        </authorList>
    </citation>
    <scope>NUCLEOTIDE SEQUENCE</scope>
    <source>
        <strain evidence="5">CCMP281</strain>
    </source>
</reference>
<dbReference type="InterPro" id="IPR001202">
    <property type="entry name" value="WW_dom"/>
</dbReference>
<name>A0A7S3AZ44_9EUKA</name>
<dbReference type="GO" id="GO:0005685">
    <property type="term" value="C:U1 snRNP"/>
    <property type="evidence" value="ECO:0007669"/>
    <property type="project" value="TreeGrafter"/>
</dbReference>
<dbReference type="Gene3D" id="4.10.1000.10">
    <property type="entry name" value="Zinc finger, CCCH-type"/>
    <property type="match status" value="1"/>
</dbReference>
<dbReference type="Pfam" id="PF00397">
    <property type="entry name" value="WW"/>
    <property type="match status" value="1"/>
</dbReference>
<protein>
    <submittedName>
        <fullName evidence="5">Uncharacterized protein</fullName>
    </submittedName>
</protein>
<dbReference type="PROSITE" id="PS50103">
    <property type="entry name" value="ZF_C3H1"/>
    <property type="match status" value="1"/>
</dbReference>
<dbReference type="GO" id="GO:0045292">
    <property type="term" value="P:mRNA cis splicing, via spliceosome"/>
    <property type="evidence" value="ECO:0007669"/>
    <property type="project" value="InterPro"/>
</dbReference>
<feature type="region of interest" description="Disordered" evidence="2">
    <location>
        <begin position="366"/>
        <end position="426"/>
    </location>
</feature>
<dbReference type="SMART" id="SM00456">
    <property type="entry name" value="WW"/>
    <property type="match status" value="2"/>
</dbReference>
<dbReference type="AlphaFoldDB" id="A0A7S3AZ44"/>
<evidence type="ECO:0000256" key="2">
    <source>
        <dbReference type="SAM" id="MobiDB-lite"/>
    </source>
</evidence>
<keyword evidence="1" id="KW-0863">Zinc-finger</keyword>
<dbReference type="GO" id="GO:0071004">
    <property type="term" value="C:U2-type prespliceosome"/>
    <property type="evidence" value="ECO:0007669"/>
    <property type="project" value="TreeGrafter"/>
</dbReference>
<dbReference type="GO" id="GO:0003723">
    <property type="term" value="F:RNA binding"/>
    <property type="evidence" value="ECO:0007669"/>
    <property type="project" value="TreeGrafter"/>
</dbReference>
<feature type="region of interest" description="Disordered" evidence="2">
    <location>
        <begin position="258"/>
        <end position="279"/>
    </location>
</feature>
<evidence type="ECO:0000313" key="5">
    <source>
        <dbReference type="EMBL" id="CAE0119878.1"/>
    </source>
</evidence>
<dbReference type="PROSITE" id="PS50020">
    <property type="entry name" value="WW_DOMAIN_2"/>
    <property type="match status" value="2"/>
</dbReference>
<feature type="compositionally biased region" description="Low complexity" evidence="2">
    <location>
        <begin position="305"/>
        <end position="319"/>
    </location>
</feature>
<evidence type="ECO:0000259" key="3">
    <source>
        <dbReference type="PROSITE" id="PS50020"/>
    </source>
</evidence>
<evidence type="ECO:0000256" key="1">
    <source>
        <dbReference type="PROSITE-ProRule" id="PRU00723"/>
    </source>
</evidence>
<dbReference type="InterPro" id="IPR000571">
    <property type="entry name" value="Znf_CCCH"/>
</dbReference>
<feature type="region of interest" description="Disordered" evidence="2">
    <location>
        <begin position="1"/>
        <end position="20"/>
    </location>
</feature>
<feature type="domain" description="WW" evidence="3">
    <location>
        <begin position="230"/>
        <end position="263"/>
    </location>
</feature>
<keyword evidence="1" id="KW-0479">Metal-binding</keyword>
<proteinExistence type="predicted"/>
<dbReference type="PANTHER" id="PTHR11864:SF0">
    <property type="entry name" value="PRP40 PRE-MRNA PROCESSING FACTOR 40 HOMOLOG A (YEAST)"/>
    <property type="match status" value="1"/>
</dbReference>
<gene>
    <name evidence="5" type="ORF">HERI1096_LOCUS20579</name>
</gene>
<dbReference type="SMART" id="SM00356">
    <property type="entry name" value="ZnF_C3H1"/>
    <property type="match status" value="2"/>
</dbReference>
<dbReference type="SUPFAM" id="SSF51045">
    <property type="entry name" value="WW domain"/>
    <property type="match status" value="2"/>
</dbReference>
<sequence length="426" mass="43659">MDKPWLQPMARGGGMGDDGPQECGDFKRGACFRATCKFMHGGKPASEAVSQGIPGSVNAGTAGLPTPRPAGRFEAPAELDVNLYDPNTGFGLFGTPAFGTRFGQSGPLAKIENVRPLCMDFFKQGFCNRRGPHNQGCLFRHDEIEGKGKIVDENANVDVMWQVEAFGAEAQGRTKCGTTKAAYTDMARAAAAYAAQRKKELAAQEAAAKAAPPAAAAPAAASTATAGAEAPLPAGWKATKAPDGRTYYYHSETKKTMWTRPEGPPAAAAPPLPPGWKEAKAPDGRSYYFVPGSSSTQWVRPTEPAPGAAPAAVPAPAAGDSTPAPNTSGLPSGGAALTGTMPPMGGPMGLPPPGYGYPPMGGPPAMGMGGPMPPMGAPPPMGGPTPPPMGGPTPPATGEPLLAEAPVPTVEAEEEEEHAAKRARQE</sequence>